<dbReference type="PATRIC" id="fig|1423815.3.peg.2056"/>
<keyword evidence="3" id="KW-1185">Reference proteome</keyword>
<dbReference type="EMBL" id="AZFA01000060">
    <property type="protein sequence ID" value="KRL64346.1"/>
    <property type="molecule type" value="Genomic_DNA"/>
</dbReference>
<evidence type="ECO:0000313" key="2">
    <source>
        <dbReference type="EMBL" id="KRL64346.1"/>
    </source>
</evidence>
<keyword evidence="1" id="KW-1133">Transmembrane helix</keyword>
<sequence length="71" mass="8483">MDDHKKYRIFRIVFGALLIVTIILIFSNKDRFESIIPGVLALVNGAIYLYFKFNERADKRREKDRKLHLDK</sequence>
<protein>
    <submittedName>
        <fullName evidence="2">Uncharacterized protein</fullName>
    </submittedName>
</protein>
<comment type="caution">
    <text evidence="2">The sequence shown here is derived from an EMBL/GenBank/DDBJ whole genome shotgun (WGS) entry which is preliminary data.</text>
</comment>
<proteinExistence type="predicted"/>
<gene>
    <name evidence="2" type="ORF">FC27_GL002005</name>
</gene>
<keyword evidence="1" id="KW-0812">Transmembrane</keyword>
<evidence type="ECO:0000313" key="3">
    <source>
        <dbReference type="Proteomes" id="UP000051647"/>
    </source>
</evidence>
<reference evidence="2 3" key="1">
    <citation type="journal article" date="2015" name="Genome Announc.">
        <title>Expanding the biotechnology potential of lactobacilli through comparative genomics of 213 strains and associated genera.</title>
        <authorList>
            <person name="Sun Z."/>
            <person name="Harris H.M."/>
            <person name="McCann A."/>
            <person name="Guo C."/>
            <person name="Argimon S."/>
            <person name="Zhang W."/>
            <person name="Yang X."/>
            <person name="Jeffery I.B."/>
            <person name="Cooney J.C."/>
            <person name="Kagawa T.F."/>
            <person name="Liu W."/>
            <person name="Song Y."/>
            <person name="Salvetti E."/>
            <person name="Wrobel A."/>
            <person name="Rasinkangas P."/>
            <person name="Parkhill J."/>
            <person name="Rea M.C."/>
            <person name="O'Sullivan O."/>
            <person name="Ritari J."/>
            <person name="Douillard F.P."/>
            <person name="Paul Ross R."/>
            <person name="Yang R."/>
            <person name="Briner A.E."/>
            <person name="Felis G.E."/>
            <person name="de Vos W.M."/>
            <person name="Barrangou R."/>
            <person name="Klaenhammer T.R."/>
            <person name="Caufield P.W."/>
            <person name="Cui Y."/>
            <person name="Zhang H."/>
            <person name="O'Toole P.W."/>
        </authorList>
    </citation>
    <scope>NUCLEOTIDE SEQUENCE [LARGE SCALE GENOMIC DNA]</scope>
    <source>
        <strain evidence="2 3">DSM 14857</strain>
    </source>
</reference>
<feature type="transmembrane region" description="Helical" evidence="1">
    <location>
        <begin position="9"/>
        <end position="28"/>
    </location>
</feature>
<dbReference type="AlphaFoldDB" id="A0A0R1SCK8"/>
<feature type="transmembrane region" description="Helical" evidence="1">
    <location>
        <begin position="34"/>
        <end position="51"/>
    </location>
</feature>
<organism evidence="2 3">
    <name type="scientific">Companilactobacillus versmoldensis DSM 14857 = KCTC 3814</name>
    <dbReference type="NCBI Taxonomy" id="1423815"/>
    <lineage>
        <taxon>Bacteria</taxon>
        <taxon>Bacillati</taxon>
        <taxon>Bacillota</taxon>
        <taxon>Bacilli</taxon>
        <taxon>Lactobacillales</taxon>
        <taxon>Lactobacillaceae</taxon>
        <taxon>Companilactobacillus</taxon>
    </lineage>
</organism>
<accession>A0A0R1SCK8</accession>
<dbReference type="Proteomes" id="UP000051647">
    <property type="component" value="Unassembled WGS sequence"/>
</dbReference>
<keyword evidence="1" id="KW-0472">Membrane</keyword>
<name>A0A0R1SCK8_9LACO</name>
<evidence type="ECO:0000256" key="1">
    <source>
        <dbReference type="SAM" id="Phobius"/>
    </source>
</evidence>